<dbReference type="Pfam" id="PF05995">
    <property type="entry name" value="CDO_I"/>
    <property type="match status" value="1"/>
</dbReference>
<evidence type="ECO:0000256" key="1">
    <source>
        <dbReference type="ARBA" id="ARBA00006622"/>
    </source>
</evidence>
<feature type="region of interest" description="Disordered" evidence="10">
    <location>
        <begin position="143"/>
        <end position="169"/>
    </location>
</feature>
<dbReference type="CDD" id="cd10548">
    <property type="entry name" value="cupin_CDO"/>
    <property type="match status" value="1"/>
</dbReference>
<dbReference type="PANTHER" id="PTHR12918:SF1">
    <property type="entry name" value="CYSTEINE DIOXYGENASE TYPE 1"/>
    <property type="match status" value="1"/>
</dbReference>
<evidence type="ECO:0000256" key="10">
    <source>
        <dbReference type="SAM" id="MobiDB-lite"/>
    </source>
</evidence>
<dbReference type="InterPro" id="IPR014710">
    <property type="entry name" value="RmlC-like_jellyroll"/>
</dbReference>
<evidence type="ECO:0000256" key="7">
    <source>
        <dbReference type="PIRSR" id="PIRSR610300-50"/>
    </source>
</evidence>
<evidence type="ECO:0000256" key="8">
    <source>
        <dbReference type="PIRSR" id="PIRSR610300-51"/>
    </source>
</evidence>
<dbReference type="Gene3D" id="2.60.120.10">
    <property type="entry name" value="Jelly Rolls"/>
    <property type="match status" value="1"/>
</dbReference>
<evidence type="ECO:0000256" key="2">
    <source>
        <dbReference type="ARBA" id="ARBA00013133"/>
    </source>
</evidence>
<evidence type="ECO:0000256" key="4">
    <source>
        <dbReference type="ARBA" id="ARBA00022964"/>
    </source>
</evidence>
<comment type="cofactor">
    <cofactor evidence="9">
        <name>Fe cation</name>
        <dbReference type="ChEBI" id="CHEBI:24875"/>
    </cofactor>
    <text evidence="9">Binds 1 Fe cation per subunit.</text>
</comment>
<dbReference type="SUPFAM" id="SSF51182">
    <property type="entry name" value="RmlC-like cupins"/>
    <property type="match status" value="1"/>
</dbReference>
<accession>A0A9P7Y2T3</accession>
<evidence type="ECO:0000256" key="9">
    <source>
        <dbReference type="RuleBase" id="RU366010"/>
    </source>
</evidence>
<evidence type="ECO:0000313" key="12">
    <source>
        <dbReference type="Proteomes" id="UP000707451"/>
    </source>
</evidence>
<comment type="similarity">
    <text evidence="1 9">Belongs to the cysteine dioxygenase family.</text>
</comment>
<feature type="region of interest" description="Disordered" evidence="10">
    <location>
        <begin position="1"/>
        <end position="24"/>
    </location>
</feature>
<gene>
    <name evidence="11" type="primary">CDO1</name>
    <name evidence="11" type="ORF">KI688_006129</name>
</gene>
<evidence type="ECO:0000256" key="5">
    <source>
        <dbReference type="ARBA" id="ARBA00023002"/>
    </source>
</evidence>
<name>A0A9P7Y2T3_9FUNG</name>
<comment type="catalytic activity">
    <reaction evidence="9">
        <text>L-cysteine + O2 = 3-sulfino-L-alanine + H(+)</text>
        <dbReference type="Rhea" id="RHEA:20441"/>
        <dbReference type="ChEBI" id="CHEBI:15378"/>
        <dbReference type="ChEBI" id="CHEBI:15379"/>
        <dbReference type="ChEBI" id="CHEBI:35235"/>
        <dbReference type="ChEBI" id="CHEBI:61085"/>
        <dbReference type="EC" id="1.13.11.20"/>
    </reaction>
</comment>
<sequence length="267" mass="29032">MSASISSAFTTPTATATATATTPVPVPTSLDELVKLLHAELGSNGLDSEGVDVDRVQALMTNYVSNEEDWKKYAHFDKGRYTRNLVDDGNGKFNLMILAWPENVGSAIHDHSGSHCLMKVLDGKLQETLYEWPDRVQLESSSDHHFDSGLGSDNSDSDDSSCVTKSSKSAPMMVKKETILGRDECAYMSDQLGLHRVSNPLKSVGAGSLSLHLYTPPYETCKTFNEKSSMARASGKCVFFSERGEKLQSCPSAAYSACSLTENDKNP</sequence>
<dbReference type="InterPro" id="IPR011051">
    <property type="entry name" value="RmlC_Cupin_sf"/>
</dbReference>
<evidence type="ECO:0000256" key="6">
    <source>
        <dbReference type="ARBA" id="ARBA00023004"/>
    </source>
</evidence>
<keyword evidence="5 9" id="KW-0560">Oxidoreductase</keyword>
<feature type="binding site" evidence="8">
    <location>
        <position position="111"/>
    </location>
    <ligand>
        <name>Fe cation</name>
        <dbReference type="ChEBI" id="CHEBI:24875"/>
        <note>catalytic</note>
    </ligand>
</feature>
<evidence type="ECO:0000313" key="11">
    <source>
        <dbReference type="EMBL" id="KAG9071910.1"/>
    </source>
</evidence>
<protein>
    <recommendedName>
        <fullName evidence="2 9">Cysteine dioxygenase</fullName>
        <ecNumber evidence="2 9">1.13.11.20</ecNumber>
    </recommendedName>
</protein>
<feature type="binding site" evidence="8">
    <location>
        <position position="195"/>
    </location>
    <ligand>
        <name>Fe cation</name>
        <dbReference type="ChEBI" id="CHEBI:24875"/>
        <note>catalytic</note>
    </ligand>
</feature>
<dbReference type="InterPro" id="IPR010300">
    <property type="entry name" value="CDO_1"/>
</dbReference>
<keyword evidence="4 9" id="KW-0223">Dioxygenase</keyword>
<dbReference type="EMBL" id="JAHRHY010000002">
    <property type="protein sequence ID" value="KAG9071910.1"/>
    <property type="molecule type" value="Genomic_DNA"/>
</dbReference>
<feature type="binding site" evidence="8">
    <location>
        <position position="109"/>
    </location>
    <ligand>
        <name>Fe cation</name>
        <dbReference type="ChEBI" id="CHEBI:24875"/>
        <note>catalytic</note>
    </ligand>
</feature>
<dbReference type="GO" id="GO:0008198">
    <property type="term" value="F:ferrous iron binding"/>
    <property type="evidence" value="ECO:0007669"/>
    <property type="project" value="TreeGrafter"/>
</dbReference>
<feature type="compositionally biased region" description="Low complexity" evidence="10">
    <location>
        <begin position="10"/>
        <end position="23"/>
    </location>
</feature>
<proteinExistence type="inferred from homology"/>
<keyword evidence="12" id="KW-1185">Reference proteome</keyword>
<dbReference type="GO" id="GO:0017172">
    <property type="term" value="F:cysteine dioxygenase activity"/>
    <property type="evidence" value="ECO:0007669"/>
    <property type="project" value="UniProtKB-UniRule"/>
</dbReference>
<dbReference type="EC" id="1.13.11.20" evidence="2 9"/>
<reference evidence="11" key="1">
    <citation type="submission" date="2021-06" db="EMBL/GenBank/DDBJ databases">
        <title>Genome Sequence of Mortierella hyaline Strain SCG-10, a Cold-Adapted, Nitrate-Reducing Fungus Isolated from Soil in Minnesota, USA.</title>
        <authorList>
            <person name="Aldossari N."/>
        </authorList>
    </citation>
    <scope>NUCLEOTIDE SEQUENCE</scope>
    <source>
        <strain evidence="11">SCG-10</strain>
    </source>
</reference>
<comment type="caution">
    <text evidence="11">The sequence shown here is derived from an EMBL/GenBank/DDBJ whole genome shotgun (WGS) entry which is preliminary data.</text>
</comment>
<feature type="cross-link" description="3'-(S-cysteinyl)-tyrosine (Cys-Tyr)" evidence="7">
    <location>
        <begin position="116"/>
        <end position="214"/>
    </location>
</feature>
<organism evidence="11 12">
    <name type="scientific">Linnemannia hyalina</name>
    <dbReference type="NCBI Taxonomy" id="64524"/>
    <lineage>
        <taxon>Eukaryota</taxon>
        <taxon>Fungi</taxon>
        <taxon>Fungi incertae sedis</taxon>
        <taxon>Mucoromycota</taxon>
        <taxon>Mortierellomycotina</taxon>
        <taxon>Mortierellomycetes</taxon>
        <taxon>Mortierellales</taxon>
        <taxon>Mortierellaceae</taxon>
        <taxon>Linnemannia</taxon>
    </lineage>
</organism>
<dbReference type="OrthoDB" id="543511at2759"/>
<evidence type="ECO:0000256" key="3">
    <source>
        <dbReference type="ARBA" id="ARBA00022723"/>
    </source>
</evidence>
<keyword evidence="6 8" id="KW-0408">Iron</keyword>
<dbReference type="PANTHER" id="PTHR12918">
    <property type="entry name" value="CYSTEINE DIOXYGENASE"/>
    <property type="match status" value="1"/>
</dbReference>
<dbReference type="Proteomes" id="UP000707451">
    <property type="component" value="Unassembled WGS sequence"/>
</dbReference>
<dbReference type="AlphaFoldDB" id="A0A9P7Y2T3"/>
<dbReference type="GO" id="GO:0019448">
    <property type="term" value="P:L-cysteine catabolic process"/>
    <property type="evidence" value="ECO:0007669"/>
    <property type="project" value="TreeGrafter"/>
</dbReference>
<keyword evidence="3 8" id="KW-0479">Metal-binding</keyword>
<keyword evidence="7" id="KW-0883">Thioether bond</keyword>